<dbReference type="InterPro" id="IPR003754">
    <property type="entry name" value="4pyrrol_synth_uPrphyn_synth"/>
</dbReference>
<comment type="caution">
    <text evidence="11">The sequence shown here is derived from an EMBL/GenBank/DDBJ whole genome shotgun (WGS) entry which is preliminary data.</text>
</comment>
<name>A0A356LHI3_9BURK</name>
<dbReference type="PANTHER" id="PTHR38042">
    <property type="entry name" value="UROPORPHYRINOGEN-III SYNTHASE, CHLOROPLASTIC"/>
    <property type="match status" value="1"/>
</dbReference>
<evidence type="ECO:0000256" key="9">
    <source>
        <dbReference type="RuleBase" id="RU366031"/>
    </source>
</evidence>
<dbReference type="PANTHER" id="PTHR38042:SF1">
    <property type="entry name" value="UROPORPHYRINOGEN-III SYNTHASE, CHLOROPLASTIC"/>
    <property type="match status" value="1"/>
</dbReference>
<dbReference type="Proteomes" id="UP000264036">
    <property type="component" value="Unassembled WGS sequence"/>
</dbReference>
<dbReference type="AlphaFoldDB" id="A0A356LHI3"/>
<evidence type="ECO:0000259" key="10">
    <source>
        <dbReference type="Pfam" id="PF02602"/>
    </source>
</evidence>
<dbReference type="GO" id="GO:0006780">
    <property type="term" value="P:uroporphyrinogen III biosynthetic process"/>
    <property type="evidence" value="ECO:0007669"/>
    <property type="project" value="UniProtKB-UniRule"/>
</dbReference>
<comment type="pathway">
    <text evidence="1 9">Porphyrin-containing compound metabolism; protoporphyrin-IX biosynthesis; coproporphyrinogen-III from 5-aminolevulinate: step 3/4.</text>
</comment>
<dbReference type="EC" id="4.2.1.75" evidence="3 9"/>
<dbReference type="InterPro" id="IPR036108">
    <property type="entry name" value="4pyrrol_syn_uPrphyn_synt_sf"/>
</dbReference>
<feature type="domain" description="Tetrapyrrole biosynthesis uroporphyrinogen III synthase" evidence="10">
    <location>
        <begin position="20"/>
        <end position="228"/>
    </location>
</feature>
<dbReference type="CDD" id="cd06578">
    <property type="entry name" value="HemD"/>
    <property type="match status" value="1"/>
</dbReference>
<keyword evidence="5 9" id="KW-0627">Porphyrin biosynthesis</keyword>
<comment type="similarity">
    <text evidence="2 9">Belongs to the uroporphyrinogen-III synthase family.</text>
</comment>
<evidence type="ECO:0000256" key="1">
    <source>
        <dbReference type="ARBA" id="ARBA00004772"/>
    </source>
</evidence>
<comment type="function">
    <text evidence="6 9">Catalyzes cyclization of the linear tetrapyrrole, hydroxymethylbilane, to the macrocyclic uroporphyrinogen III.</text>
</comment>
<evidence type="ECO:0000256" key="3">
    <source>
        <dbReference type="ARBA" id="ARBA00013109"/>
    </source>
</evidence>
<dbReference type="GO" id="GO:0004852">
    <property type="term" value="F:uroporphyrinogen-III synthase activity"/>
    <property type="evidence" value="ECO:0007669"/>
    <property type="project" value="UniProtKB-UniRule"/>
</dbReference>
<evidence type="ECO:0000256" key="5">
    <source>
        <dbReference type="ARBA" id="ARBA00023244"/>
    </source>
</evidence>
<evidence type="ECO:0000256" key="2">
    <source>
        <dbReference type="ARBA" id="ARBA00008133"/>
    </source>
</evidence>
<organism evidence="11 12">
    <name type="scientific">Advenella kashmirensis</name>
    <dbReference type="NCBI Taxonomy" id="310575"/>
    <lineage>
        <taxon>Bacteria</taxon>
        <taxon>Pseudomonadati</taxon>
        <taxon>Pseudomonadota</taxon>
        <taxon>Betaproteobacteria</taxon>
        <taxon>Burkholderiales</taxon>
        <taxon>Alcaligenaceae</taxon>
    </lineage>
</organism>
<dbReference type="UniPathway" id="UPA00251">
    <property type="reaction ID" value="UER00320"/>
</dbReference>
<keyword evidence="4 9" id="KW-0456">Lyase</keyword>
<dbReference type="GO" id="GO:0006782">
    <property type="term" value="P:protoporphyrinogen IX biosynthetic process"/>
    <property type="evidence" value="ECO:0007669"/>
    <property type="project" value="UniProtKB-UniRule"/>
</dbReference>
<dbReference type="Gene3D" id="3.40.50.10090">
    <property type="match status" value="2"/>
</dbReference>
<protein>
    <recommendedName>
        <fullName evidence="7 9">Uroporphyrinogen-III synthase</fullName>
        <ecNumber evidence="3 9">4.2.1.75</ecNumber>
    </recommendedName>
</protein>
<dbReference type="InterPro" id="IPR039793">
    <property type="entry name" value="UROS/Hem4"/>
</dbReference>
<evidence type="ECO:0000313" key="12">
    <source>
        <dbReference type="Proteomes" id="UP000264036"/>
    </source>
</evidence>
<proteinExistence type="inferred from homology"/>
<comment type="catalytic activity">
    <reaction evidence="8 9">
        <text>hydroxymethylbilane = uroporphyrinogen III + H2O</text>
        <dbReference type="Rhea" id="RHEA:18965"/>
        <dbReference type="ChEBI" id="CHEBI:15377"/>
        <dbReference type="ChEBI" id="CHEBI:57308"/>
        <dbReference type="ChEBI" id="CHEBI:57845"/>
        <dbReference type="EC" id="4.2.1.75"/>
    </reaction>
</comment>
<accession>A0A356LHI3</accession>
<gene>
    <name evidence="11" type="ORF">DD666_13480</name>
</gene>
<dbReference type="EMBL" id="DOEK01000029">
    <property type="protein sequence ID" value="HBP30417.1"/>
    <property type="molecule type" value="Genomic_DNA"/>
</dbReference>
<evidence type="ECO:0000313" key="11">
    <source>
        <dbReference type="EMBL" id="HBP30417.1"/>
    </source>
</evidence>
<dbReference type="Pfam" id="PF02602">
    <property type="entry name" value="HEM4"/>
    <property type="match status" value="1"/>
</dbReference>
<reference evidence="11 12" key="1">
    <citation type="journal article" date="2018" name="Nat. Biotechnol.">
        <title>A standardized bacterial taxonomy based on genome phylogeny substantially revises the tree of life.</title>
        <authorList>
            <person name="Parks D.H."/>
            <person name="Chuvochina M."/>
            <person name="Waite D.W."/>
            <person name="Rinke C."/>
            <person name="Skarshewski A."/>
            <person name="Chaumeil P.A."/>
            <person name="Hugenholtz P."/>
        </authorList>
    </citation>
    <scope>NUCLEOTIDE SEQUENCE [LARGE SCALE GENOMIC DNA]</scope>
    <source>
        <strain evidence="11">UBA10707</strain>
    </source>
</reference>
<sequence>MHHSRATVILTRPQGKNQALQLRFEQAGLRVATLPALTLQPIAATDPVPDPATFDLIFFVSGFAVDRFFDLLAEQGMRWPQGLRAGCVGPGTVLALQRQGVAQQQILCPAGDQPYDSSGFLARLKASAVFACLSSVLIVCGTTGNPWLARQLQELSLQVKRLPLYRRDARQWDRQQQRQMSSLLADPAEKKYVVLTSPQGIEAFVDNLATAQIDPDPLAESTTFVVTHEGQVDSLKHAWQQKLPAGNAGTLRIVQALPQEDAIFHIVTISD</sequence>
<evidence type="ECO:0000256" key="4">
    <source>
        <dbReference type="ARBA" id="ARBA00023239"/>
    </source>
</evidence>
<evidence type="ECO:0000256" key="7">
    <source>
        <dbReference type="ARBA" id="ARBA00040167"/>
    </source>
</evidence>
<evidence type="ECO:0000256" key="8">
    <source>
        <dbReference type="ARBA" id="ARBA00048617"/>
    </source>
</evidence>
<evidence type="ECO:0000256" key="6">
    <source>
        <dbReference type="ARBA" id="ARBA00037589"/>
    </source>
</evidence>
<dbReference type="SUPFAM" id="SSF69618">
    <property type="entry name" value="HemD-like"/>
    <property type="match status" value="1"/>
</dbReference>